<reference evidence="1" key="1">
    <citation type="submission" date="2023-09" db="UniProtKB">
        <authorList>
            <consortium name="Ensembl"/>
        </authorList>
    </citation>
    <scope>IDENTIFICATION</scope>
</reference>
<dbReference type="GeneTree" id="ENSGT00910000147826"/>
<protein>
    <submittedName>
        <fullName evidence="1">Uncharacterized protein</fullName>
    </submittedName>
</protein>
<dbReference type="Ensembl" id="ENSBMST00010024099.1">
    <property type="protein sequence ID" value="ENSBMSP00010021859.1"/>
    <property type="gene ID" value="ENSBMSG00010015902.1"/>
</dbReference>
<sequence length="124" mass="13396">MGAPVDVCKGTCAFVWDGKGRSPSQRKADHLLCLSHGAGVGGVAREGHSPLLLPFVLILELGTGVRRFYFFPRAPAKNPITLSTPALLCFSGMCFHLKTTLGHFFFPVLKIEKFLQYEQGCGGG</sequence>
<evidence type="ECO:0000313" key="1">
    <source>
        <dbReference type="Ensembl" id="ENSBMSP00010021859.1"/>
    </source>
</evidence>
<proteinExistence type="predicted"/>
<organism evidence="1">
    <name type="scientific">Balaenoptera musculus</name>
    <name type="common">Blue whale</name>
    <dbReference type="NCBI Taxonomy" id="9771"/>
    <lineage>
        <taxon>Eukaryota</taxon>
        <taxon>Metazoa</taxon>
        <taxon>Chordata</taxon>
        <taxon>Craniata</taxon>
        <taxon>Vertebrata</taxon>
        <taxon>Euteleostomi</taxon>
        <taxon>Mammalia</taxon>
        <taxon>Eutheria</taxon>
        <taxon>Laurasiatheria</taxon>
        <taxon>Artiodactyla</taxon>
        <taxon>Whippomorpha</taxon>
        <taxon>Cetacea</taxon>
        <taxon>Mysticeti</taxon>
        <taxon>Balaenopteridae</taxon>
        <taxon>Balaenoptera</taxon>
    </lineage>
</organism>
<name>A0A8C0DHZ2_BALMU</name>
<accession>A0A8C0DHZ2</accession>
<dbReference type="AlphaFoldDB" id="A0A8C0DHZ2"/>